<dbReference type="EMBL" id="AP023410">
    <property type="protein sequence ID" value="BCK75075.1"/>
    <property type="molecule type" value="Genomic_DNA"/>
</dbReference>
<evidence type="ECO:0000313" key="2">
    <source>
        <dbReference type="EMBL" id="BCK75075.1"/>
    </source>
</evidence>
<keyword evidence="3" id="KW-1185">Reference proteome</keyword>
<sequence>MPPLRPVKAVAKTATSCQGDDTGDNISDLNKHFSELTVLYWAWKNDLPSYFISLVHYRRYFTKSQSGIDEYVTNLR</sequence>
<evidence type="ECO:0000259" key="1">
    <source>
        <dbReference type="Pfam" id="PF14393"/>
    </source>
</evidence>
<dbReference type="Pfam" id="PF14393">
    <property type="entry name" value="DUF4422"/>
    <property type="match status" value="1"/>
</dbReference>
<feature type="domain" description="DUF4422" evidence="1">
    <location>
        <begin position="12"/>
        <end position="66"/>
    </location>
</feature>
<dbReference type="InterPro" id="IPR025536">
    <property type="entry name" value="DUF4422"/>
</dbReference>
<protein>
    <recommendedName>
        <fullName evidence="1">DUF4422 domain-containing protein</fullName>
    </recommendedName>
</protein>
<gene>
    <name evidence="2" type="ORF">EMQ_0681</name>
</gene>
<organism evidence="2 3">
    <name type="scientific">Acetobacter aceti NBRC 14818</name>
    <dbReference type="NCBI Taxonomy" id="887700"/>
    <lineage>
        <taxon>Bacteria</taxon>
        <taxon>Pseudomonadati</taxon>
        <taxon>Pseudomonadota</taxon>
        <taxon>Alphaproteobacteria</taxon>
        <taxon>Acetobacterales</taxon>
        <taxon>Acetobacteraceae</taxon>
        <taxon>Acetobacter</taxon>
        <taxon>Acetobacter subgen. Acetobacter</taxon>
    </lineage>
</organism>
<dbReference type="RefSeq" id="WP_081471057.1">
    <property type="nucleotide sequence ID" value="NZ_AP023410.1"/>
</dbReference>
<accession>A0AB33I9A0</accession>
<dbReference type="Proteomes" id="UP000516424">
    <property type="component" value="Chromosome"/>
</dbReference>
<dbReference type="AlphaFoldDB" id="A0AB33I9A0"/>
<proteinExistence type="predicted"/>
<name>A0AB33I9A0_ACEAC</name>
<reference evidence="2 3" key="1">
    <citation type="journal article" date="2011" name="Microbiology">
        <title>Transcriptome response to different carbon sources in Acetobacter aceti.</title>
        <authorList>
            <person name="Sakurai K."/>
            <person name="Arai H."/>
            <person name="Ishii M."/>
            <person name="Igarashi Y."/>
        </authorList>
    </citation>
    <scope>NUCLEOTIDE SEQUENCE [LARGE SCALE GENOMIC DNA]</scope>
    <source>
        <strain evidence="2 3">NBRC 14818</strain>
    </source>
</reference>
<evidence type="ECO:0000313" key="3">
    <source>
        <dbReference type="Proteomes" id="UP000516424"/>
    </source>
</evidence>